<reference evidence="2" key="1">
    <citation type="journal article" date="2022" name="bioRxiv">
        <title>Sequencing and chromosome-scale assembly of the giantPleurodeles waltlgenome.</title>
        <authorList>
            <person name="Brown T."/>
            <person name="Elewa A."/>
            <person name="Iarovenko S."/>
            <person name="Subramanian E."/>
            <person name="Araus A.J."/>
            <person name="Petzold A."/>
            <person name="Susuki M."/>
            <person name="Suzuki K.-i.T."/>
            <person name="Hayashi T."/>
            <person name="Toyoda A."/>
            <person name="Oliveira C."/>
            <person name="Osipova E."/>
            <person name="Leigh N.D."/>
            <person name="Simon A."/>
            <person name="Yun M.H."/>
        </authorList>
    </citation>
    <scope>NUCLEOTIDE SEQUENCE</scope>
    <source>
        <strain evidence="2">20211129_DDA</strain>
        <tissue evidence="2">Liver</tissue>
    </source>
</reference>
<keyword evidence="3" id="KW-1185">Reference proteome</keyword>
<dbReference type="Proteomes" id="UP001066276">
    <property type="component" value="Chromosome 4_2"/>
</dbReference>
<gene>
    <name evidence="2" type="ORF">NDU88_001846</name>
</gene>
<protein>
    <submittedName>
        <fullName evidence="2">Uncharacterized protein</fullName>
    </submittedName>
</protein>
<name>A0AAV7SCR0_PLEWA</name>
<comment type="caution">
    <text evidence="2">The sequence shown here is derived from an EMBL/GenBank/DDBJ whole genome shotgun (WGS) entry which is preliminary data.</text>
</comment>
<dbReference type="EMBL" id="JANPWB010000008">
    <property type="protein sequence ID" value="KAJ1161359.1"/>
    <property type="molecule type" value="Genomic_DNA"/>
</dbReference>
<accession>A0AAV7SCR0</accession>
<evidence type="ECO:0000256" key="1">
    <source>
        <dbReference type="SAM" id="MobiDB-lite"/>
    </source>
</evidence>
<sequence>MRQRGASSLPSRQSSSLLRRVTAGGRGSVLVSAVMVGGRMGAQVGFAHGRMGKTRQARSPLERGDEHNMGAVEERPLGGTSKMALPGVVSQPI</sequence>
<feature type="region of interest" description="Disordered" evidence="1">
    <location>
        <begin position="1"/>
        <end position="22"/>
    </location>
</feature>
<proteinExistence type="predicted"/>
<feature type="region of interest" description="Disordered" evidence="1">
    <location>
        <begin position="47"/>
        <end position="93"/>
    </location>
</feature>
<feature type="compositionally biased region" description="Low complexity" evidence="1">
    <location>
        <begin position="7"/>
        <end position="20"/>
    </location>
</feature>
<dbReference type="AlphaFoldDB" id="A0AAV7SCR0"/>
<organism evidence="2 3">
    <name type="scientific">Pleurodeles waltl</name>
    <name type="common">Iberian ribbed newt</name>
    <dbReference type="NCBI Taxonomy" id="8319"/>
    <lineage>
        <taxon>Eukaryota</taxon>
        <taxon>Metazoa</taxon>
        <taxon>Chordata</taxon>
        <taxon>Craniata</taxon>
        <taxon>Vertebrata</taxon>
        <taxon>Euteleostomi</taxon>
        <taxon>Amphibia</taxon>
        <taxon>Batrachia</taxon>
        <taxon>Caudata</taxon>
        <taxon>Salamandroidea</taxon>
        <taxon>Salamandridae</taxon>
        <taxon>Pleurodelinae</taxon>
        <taxon>Pleurodeles</taxon>
    </lineage>
</organism>
<evidence type="ECO:0000313" key="2">
    <source>
        <dbReference type="EMBL" id="KAJ1161359.1"/>
    </source>
</evidence>
<feature type="compositionally biased region" description="Basic and acidic residues" evidence="1">
    <location>
        <begin position="60"/>
        <end position="76"/>
    </location>
</feature>
<evidence type="ECO:0000313" key="3">
    <source>
        <dbReference type="Proteomes" id="UP001066276"/>
    </source>
</evidence>